<dbReference type="SUPFAM" id="SSF51182">
    <property type="entry name" value="RmlC-like cupins"/>
    <property type="match status" value="1"/>
</dbReference>
<reference evidence="3" key="1">
    <citation type="submission" date="2017-09" db="EMBL/GenBank/DDBJ databases">
        <title>Depth-based differentiation of microbial function through sediment-hosted aquifers and enrichment of novel symbionts in the deep terrestrial subsurface.</title>
        <authorList>
            <person name="Probst A.J."/>
            <person name="Ladd B."/>
            <person name="Jarett J.K."/>
            <person name="Geller-Mcgrath D.E."/>
            <person name="Sieber C.M.K."/>
            <person name="Emerson J.B."/>
            <person name="Anantharaman K."/>
            <person name="Thomas B.C."/>
            <person name="Malmstrom R."/>
            <person name="Stieglmeier M."/>
            <person name="Klingl A."/>
            <person name="Woyke T."/>
            <person name="Ryan C.M."/>
            <person name="Banfield J.F."/>
        </authorList>
    </citation>
    <scope>NUCLEOTIDE SEQUENCE [LARGE SCALE GENOMIC DNA]</scope>
</reference>
<dbReference type="InterPro" id="IPR011051">
    <property type="entry name" value="RmlC_Cupin_sf"/>
</dbReference>
<feature type="domain" description="Cupin type-2" evidence="1">
    <location>
        <begin position="3"/>
        <end position="45"/>
    </location>
</feature>
<gene>
    <name evidence="2" type="ORF">COY32_05050</name>
</gene>
<dbReference type="AlphaFoldDB" id="A0A2M7THA2"/>
<protein>
    <recommendedName>
        <fullName evidence="1">Cupin type-2 domain-containing protein</fullName>
    </recommendedName>
</protein>
<dbReference type="InterPro" id="IPR013096">
    <property type="entry name" value="Cupin_2"/>
</dbReference>
<evidence type="ECO:0000313" key="2">
    <source>
        <dbReference type="EMBL" id="PIZ45552.1"/>
    </source>
</evidence>
<organism evidence="2 3">
    <name type="scientific">candidate division WWE3 bacterium CG_4_10_14_0_2_um_filter_41_14</name>
    <dbReference type="NCBI Taxonomy" id="1975072"/>
    <lineage>
        <taxon>Bacteria</taxon>
        <taxon>Katanobacteria</taxon>
    </lineage>
</organism>
<comment type="caution">
    <text evidence="2">The sequence shown here is derived from an EMBL/GenBank/DDBJ whole genome shotgun (WGS) entry which is preliminary data.</text>
</comment>
<evidence type="ECO:0000313" key="3">
    <source>
        <dbReference type="Proteomes" id="UP000228920"/>
    </source>
</evidence>
<name>A0A2M7THA2_UNCKA</name>
<evidence type="ECO:0000259" key="1">
    <source>
        <dbReference type="Pfam" id="PF07883"/>
    </source>
</evidence>
<dbReference type="EMBL" id="PFNL01000131">
    <property type="protein sequence ID" value="PIZ45552.1"/>
    <property type="molecule type" value="Genomic_DNA"/>
</dbReference>
<dbReference type="Proteomes" id="UP000228920">
    <property type="component" value="Unassembled WGS sequence"/>
</dbReference>
<dbReference type="InterPro" id="IPR014710">
    <property type="entry name" value="RmlC-like_jellyroll"/>
</dbReference>
<dbReference type="Pfam" id="PF07883">
    <property type="entry name" value="Cupin_2"/>
    <property type="match status" value="1"/>
</dbReference>
<dbReference type="Gene3D" id="2.60.120.10">
    <property type="entry name" value="Jelly Rolls"/>
    <property type="match status" value="1"/>
</dbReference>
<sequence>MVGRVEIGDEVFEVHDGDGVVIPSEASHNVINTSEVNDLKLYTIYSPAEHADGER</sequence>
<accession>A0A2M7THA2</accession>
<proteinExistence type="predicted"/>